<sequence>MGLVWCDKELDSYRSGAGLAHACTPPSLSIDGHTDTDALSWQNDHNKESVILHNDVEATPNDSLAKANKVVSGIESDGNESDWEQLHEAPPPLVMTEEERLQMQDDGGFEFVHHVPGPEDVVYDDDTISELGASVAPEDGTVVLGDSAEVIALRAEVERVRAENALLRRNYS</sequence>
<dbReference type="AlphaFoldDB" id="A0A7S3HHL3"/>
<reference evidence="1" key="1">
    <citation type="submission" date="2021-01" db="EMBL/GenBank/DDBJ databases">
        <authorList>
            <person name="Corre E."/>
            <person name="Pelletier E."/>
            <person name="Niang G."/>
            <person name="Scheremetjew M."/>
            <person name="Finn R."/>
            <person name="Kale V."/>
            <person name="Holt S."/>
            <person name="Cochrane G."/>
            <person name="Meng A."/>
            <person name="Brown T."/>
            <person name="Cohen L."/>
        </authorList>
    </citation>
    <scope>NUCLEOTIDE SEQUENCE</scope>
    <source>
        <strain evidence="1">CCAP 955/1</strain>
    </source>
</reference>
<dbReference type="EMBL" id="HBIC01047216">
    <property type="protein sequence ID" value="CAE0295241.1"/>
    <property type="molecule type" value="Transcribed_RNA"/>
</dbReference>
<accession>A0A7S3HHL3</accession>
<gene>
    <name evidence="1" type="ORF">SELO1098_LOCUS24093</name>
</gene>
<name>A0A7S3HHL3_9STRA</name>
<proteinExistence type="predicted"/>
<protein>
    <submittedName>
        <fullName evidence="1">Uncharacterized protein</fullName>
    </submittedName>
</protein>
<organism evidence="1">
    <name type="scientific">Spumella elongata</name>
    <dbReference type="NCBI Taxonomy" id="89044"/>
    <lineage>
        <taxon>Eukaryota</taxon>
        <taxon>Sar</taxon>
        <taxon>Stramenopiles</taxon>
        <taxon>Ochrophyta</taxon>
        <taxon>Chrysophyceae</taxon>
        <taxon>Chromulinales</taxon>
        <taxon>Chromulinaceae</taxon>
        <taxon>Spumella</taxon>
    </lineage>
</organism>
<evidence type="ECO:0000313" key="1">
    <source>
        <dbReference type="EMBL" id="CAE0295241.1"/>
    </source>
</evidence>